<keyword evidence="4" id="KW-0805">Transcription regulation</keyword>
<evidence type="ECO:0000256" key="3">
    <source>
        <dbReference type="ARBA" id="ARBA00022737"/>
    </source>
</evidence>
<evidence type="ECO:0000313" key="12">
    <source>
        <dbReference type="Proteomes" id="UP000504604"/>
    </source>
</evidence>
<reference evidence="13" key="1">
    <citation type="submission" date="2025-08" db="UniProtKB">
        <authorList>
            <consortium name="RefSeq"/>
        </authorList>
    </citation>
    <scope>IDENTIFICATION</scope>
</reference>
<keyword evidence="2" id="KW-0217">Developmental protein</keyword>
<evidence type="ECO:0000256" key="9">
    <source>
        <dbReference type="SAM" id="MobiDB-lite"/>
    </source>
</evidence>
<comment type="subcellular location">
    <subcellularLocation>
        <location evidence="1">Nucleus</location>
    </subcellularLocation>
</comment>
<feature type="domain" description="Myb-like" evidence="10">
    <location>
        <begin position="62"/>
        <end position="112"/>
    </location>
</feature>
<dbReference type="SUPFAM" id="SSF46689">
    <property type="entry name" value="Homeodomain-like"/>
    <property type="match status" value="1"/>
</dbReference>
<evidence type="ECO:0000256" key="6">
    <source>
        <dbReference type="ARBA" id="ARBA00023163"/>
    </source>
</evidence>
<dbReference type="PROSITE" id="PS50090">
    <property type="entry name" value="MYB_LIKE"/>
    <property type="match status" value="2"/>
</dbReference>
<dbReference type="RefSeq" id="XP_011075645.1">
    <property type="nucleotide sequence ID" value="XM_011077343.2"/>
</dbReference>
<dbReference type="InterPro" id="IPR001005">
    <property type="entry name" value="SANT/Myb"/>
</dbReference>
<dbReference type="Gramene" id="SIN_1018800.t">
    <property type="protein sequence ID" value="SIN_1018800.t"/>
    <property type="gene ID" value="SIN_1018800"/>
</dbReference>
<dbReference type="InterPro" id="IPR009057">
    <property type="entry name" value="Homeodomain-like_sf"/>
</dbReference>
<dbReference type="FunFam" id="1.10.10.60:FF:000001">
    <property type="entry name" value="MYB-related transcription factor"/>
    <property type="match status" value="1"/>
</dbReference>
<feature type="compositionally biased region" description="Pro residues" evidence="9">
    <location>
        <begin position="177"/>
        <end position="193"/>
    </location>
</feature>
<feature type="region of interest" description="Disordered" evidence="9">
    <location>
        <begin position="172"/>
        <end position="193"/>
    </location>
</feature>
<dbReference type="GO" id="GO:0000902">
    <property type="term" value="P:cell morphogenesis"/>
    <property type="evidence" value="ECO:0007669"/>
    <property type="project" value="UniProtKB-ARBA"/>
</dbReference>
<dbReference type="GeneID" id="105160079"/>
<dbReference type="Gene3D" id="1.10.10.60">
    <property type="entry name" value="Homeodomain-like"/>
    <property type="match status" value="2"/>
</dbReference>
<dbReference type="InterPro" id="IPR015495">
    <property type="entry name" value="Myb_TF_plants"/>
</dbReference>
<evidence type="ECO:0000256" key="8">
    <source>
        <dbReference type="ARBA" id="ARBA00057804"/>
    </source>
</evidence>
<dbReference type="OrthoDB" id="2143914at2759"/>
<feature type="domain" description="HTH myb-type" evidence="11">
    <location>
        <begin position="9"/>
        <end position="61"/>
    </location>
</feature>
<evidence type="ECO:0000256" key="2">
    <source>
        <dbReference type="ARBA" id="ARBA00022473"/>
    </source>
</evidence>
<evidence type="ECO:0000256" key="4">
    <source>
        <dbReference type="ARBA" id="ARBA00023015"/>
    </source>
</evidence>
<dbReference type="PROSITE" id="PS51294">
    <property type="entry name" value="HTH_MYB"/>
    <property type="match status" value="2"/>
</dbReference>
<dbReference type="FunFam" id="1.10.10.60:FF:000099">
    <property type="entry name" value="MYB transcription factor"/>
    <property type="match status" value="1"/>
</dbReference>
<organism evidence="12 13">
    <name type="scientific">Sesamum indicum</name>
    <name type="common">Oriental sesame</name>
    <name type="synonym">Sesamum orientale</name>
    <dbReference type="NCBI Taxonomy" id="4182"/>
    <lineage>
        <taxon>Eukaryota</taxon>
        <taxon>Viridiplantae</taxon>
        <taxon>Streptophyta</taxon>
        <taxon>Embryophyta</taxon>
        <taxon>Tracheophyta</taxon>
        <taxon>Spermatophyta</taxon>
        <taxon>Magnoliopsida</taxon>
        <taxon>eudicotyledons</taxon>
        <taxon>Gunneridae</taxon>
        <taxon>Pentapetalae</taxon>
        <taxon>asterids</taxon>
        <taxon>lamiids</taxon>
        <taxon>Lamiales</taxon>
        <taxon>Pedaliaceae</taxon>
        <taxon>Sesamum</taxon>
    </lineage>
</organism>
<name>A0A6I9SY17_SESIN</name>
<accession>A0A6I9SY17</accession>
<evidence type="ECO:0000256" key="1">
    <source>
        <dbReference type="ARBA" id="ARBA00004123"/>
    </source>
</evidence>
<dbReference type="InterPro" id="IPR017930">
    <property type="entry name" value="Myb_dom"/>
</dbReference>
<keyword evidence="12" id="KW-1185">Reference proteome</keyword>
<proteinExistence type="predicted"/>
<evidence type="ECO:0000256" key="5">
    <source>
        <dbReference type="ARBA" id="ARBA00023125"/>
    </source>
</evidence>
<keyword evidence="3" id="KW-0677">Repeat</keyword>
<dbReference type="GO" id="GO:1901957">
    <property type="term" value="P:regulation of cutin biosynthetic process"/>
    <property type="evidence" value="ECO:0007669"/>
    <property type="project" value="UniProtKB-ARBA"/>
</dbReference>
<dbReference type="Pfam" id="PF00249">
    <property type="entry name" value="Myb_DNA-binding"/>
    <property type="match status" value="2"/>
</dbReference>
<feature type="domain" description="HTH myb-type" evidence="11">
    <location>
        <begin position="62"/>
        <end position="116"/>
    </location>
</feature>
<keyword evidence="6" id="KW-0804">Transcription</keyword>
<dbReference type="GO" id="GO:0003677">
    <property type="term" value="F:DNA binding"/>
    <property type="evidence" value="ECO:0007669"/>
    <property type="project" value="UniProtKB-KW"/>
</dbReference>
<comment type="function">
    <text evidence="8">Transcription factor.</text>
</comment>
<sequence length="353" mass="39300">MGRSACCEKVGLKKGPWTREEDEKLLAYIQQHGHGSWRALPPKAGLQRCGKSCRLRWTNYLRPDIKRGKFSLQEEQTIIQLHALLGNRWSAIASCLSKRTDNEIKNYWNTHLKKKLIKIGLDPITHKPKYHALDCNQPKDIANLNHMAQWESARLEAEARIISESKLISDVYHSTATPPPPRPPLLAPPPPPRPSCLDVLKVSQGAWGTPRKGVTITNSNGFSTTNAALTSVSSMLKFSDTMLSASIDGVIHEHSFASDIINYVESPGACAIGRITSENNQDGYQVKGIMDNSLQIHDMVADWLRFPSFLEGFTDLQSGSVVTGPADNAVSEDNTNSYWNNILLPSTHKWIRP</sequence>
<evidence type="ECO:0000259" key="11">
    <source>
        <dbReference type="PROSITE" id="PS51294"/>
    </source>
</evidence>
<feature type="domain" description="Myb-like" evidence="10">
    <location>
        <begin position="9"/>
        <end position="61"/>
    </location>
</feature>
<dbReference type="AlphaFoldDB" id="A0A6I9SY17"/>
<dbReference type="PANTHER" id="PTHR10641:SF1347">
    <property type="entry name" value="MYB TRANSCRIPTION FACTOR MIXTA-LIKE PROTEIN"/>
    <property type="match status" value="1"/>
</dbReference>
<dbReference type="PANTHER" id="PTHR10641">
    <property type="entry name" value="MYB FAMILY TRANSCRIPTION FACTOR"/>
    <property type="match status" value="1"/>
</dbReference>
<dbReference type="Proteomes" id="UP000504604">
    <property type="component" value="Linkage group LG4"/>
</dbReference>
<evidence type="ECO:0000313" key="13">
    <source>
        <dbReference type="RefSeq" id="XP_011075645.1"/>
    </source>
</evidence>
<protein>
    <submittedName>
        <fullName evidence="13">Transcription factor MYB28-like</fullName>
    </submittedName>
</protein>
<dbReference type="SMART" id="SM00717">
    <property type="entry name" value="SANT"/>
    <property type="match status" value="2"/>
</dbReference>
<evidence type="ECO:0000259" key="10">
    <source>
        <dbReference type="PROSITE" id="PS50090"/>
    </source>
</evidence>
<dbReference type="InParanoid" id="A0A6I9SY17"/>
<dbReference type="GO" id="GO:0005634">
    <property type="term" value="C:nucleus"/>
    <property type="evidence" value="ECO:0007669"/>
    <property type="project" value="UniProtKB-SubCell"/>
</dbReference>
<dbReference type="CDD" id="cd00167">
    <property type="entry name" value="SANT"/>
    <property type="match status" value="2"/>
</dbReference>
<evidence type="ECO:0000256" key="7">
    <source>
        <dbReference type="ARBA" id="ARBA00023242"/>
    </source>
</evidence>
<gene>
    <name evidence="13" type="primary">LOC105160079</name>
</gene>
<keyword evidence="5" id="KW-0238">DNA-binding</keyword>
<dbReference type="KEGG" id="sind:105160079"/>
<keyword evidence="7" id="KW-0539">Nucleus</keyword>